<keyword evidence="6" id="KW-0414">Isoprene biosynthesis</keyword>
<accession>A0A644T6X1</accession>
<evidence type="ECO:0000256" key="5">
    <source>
        <dbReference type="ARBA" id="ARBA00022842"/>
    </source>
</evidence>
<dbReference type="InterPro" id="IPR033749">
    <property type="entry name" value="Polyprenyl_synt_CS"/>
</dbReference>
<keyword evidence="3" id="KW-0808">Transferase</keyword>
<keyword evidence="5" id="KW-0460">Magnesium</keyword>
<comment type="cofactor">
    <cofactor evidence="1">
        <name>Mg(2+)</name>
        <dbReference type="ChEBI" id="CHEBI:18420"/>
    </cofactor>
</comment>
<dbReference type="PROSITE" id="PS00723">
    <property type="entry name" value="POLYPRENYL_SYNTHASE_1"/>
    <property type="match status" value="1"/>
</dbReference>
<evidence type="ECO:0000256" key="6">
    <source>
        <dbReference type="ARBA" id="ARBA00023229"/>
    </source>
</evidence>
<dbReference type="PANTHER" id="PTHR43281">
    <property type="entry name" value="FARNESYL DIPHOSPHATE SYNTHASE"/>
    <property type="match status" value="1"/>
</dbReference>
<dbReference type="AlphaFoldDB" id="A0A644T6X1"/>
<organism evidence="7">
    <name type="scientific">bioreactor metagenome</name>
    <dbReference type="NCBI Taxonomy" id="1076179"/>
    <lineage>
        <taxon>unclassified sequences</taxon>
        <taxon>metagenomes</taxon>
        <taxon>ecological metagenomes</taxon>
    </lineage>
</organism>
<dbReference type="PANTHER" id="PTHR43281:SF1">
    <property type="entry name" value="FARNESYL DIPHOSPHATE SYNTHASE"/>
    <property type="match status" value="1"/>
</dbReference>
<dbReference type="EMBL" id="VSSQ01000018">
    <property type="protein sequence ID" value="MPL62686.1"/>
    <property type="molecule type" value="Genomic_DNA"/>
</dbReference>
<dbReference type="Gene3D" id="1.10.600.10">
    <property type="entry name" value="Farnesyl Diphosphate Synthase"/>
    <property type="match status" value="1"/>
</dbReference>
<evidence type="ECO:0008006" key="8">
    <source>
        <dbReference type="Google" id="ProtNLM"/>
    </source>
</evidence>
<sequence>MDKSDLMKDLLNSFEDYLLKNLPISKTFHPHFEDALADMLKAGGKRFRPMLLLSVVKSNKSLLVPNAMSVALGVEFLHTYSLIHDDLPAMDNSDLRRGFQTLHKKYDEVTAILVGDALNTEAFNLIANASLHNDIKVELIKCLAYNGGINGMIIGQAIDCHFEKQKIQLNQLEFLHIHKTARLIAASLKMGAIISEYDLQTQEKLYNFGIDLGLLFQIQDDIIDETCTEEEAGKTTQNDGFKNSFVNLLGLDGAKKSADDLALKCIDSLNTFEENLKKSLEELLLKYINRHK</sequence>
<evidence type="ECO:0000256" key="3">
    <source>
        <dbReference type="ARBA" id="ARBA00022679"/>
    </source>
</evidence>
<comment type="caution">
    <text evidence="7">The sequence shown here is derived from an EMBL/GenBank/DDBJ whole genome shotgun (WGS) entry which is preliminary data.</text>
</comment>
<evidence type="ECO:0000256" key="1">
    <source>
        <dbReference type="ARBA" id="ARBA00001946"/>
    </source>
</evidence>
<comment type="similarity">
    <text evidence="2">Belongs to the FPP/GGPP synthase family.</text>
</comment>
<keyword evidence="4" id="KW-0479">Metal-binding</keyword>
<gene>
    <name evidence="7" type="ORF">SDC9_08306</name>
</gene>
<dbReference type="SFLD" id="SFLDS00005">
    <property type="entry name" value="Isoprenoid_Synthase_Type_I"/>
    <property type="match status" value="1"/>
</dbReference>
<dbReference type="PROSITE" id="PS00444">
    <property type="entry name" value="POLYPRENYL_SYNTHASE_2"/>
    <property type="match status" value="1"/>
</dbReference>
<proteinExistence type="inferred from homology"/>
<protein>
    <recommendedName>
        <fullName evidence="8">(2E,6E)-farnesyl diphosphate synthase</fullName>
    </recommendedName>
</protein>
<dbReference type="InterPro" id="IPR000092">
    <property type="entry name" value="Polyprenyl_synt"/>
</dbReference>
<evidence type="ECO:0000313" key="7">
    <source>
        <dbReference type="EMBL" id="MPL62686.1"/>
    </source>
</evidence>
<name>A0A644T6X1_9ZZZZ</name>
<dbReference type="GO" id="GO:0004659">
    <property type="term" value="F:prenyltransferase activity"/>
    <property type="evidence" value="ECO:0007669"/>
    <property type="project" value="InterPro"/>
</dbReference>
<evidence type="ECO:0000256" key="4">
    <source>
        <dbReference type="ARBA" id="ARBA00022723"/>
    </source>
</evidence>
<evidence type="ECO:0000256" key="2">
    <source>
        <dbReference type="ARBA" id="ARBA00006706"/>
    </source>
</evidence>
<dbReference type="Pfam" id="PF00348">
    <property type="entry name" value="polyprenyl_synt"/>
    <property type="match status" value="1"/>
</dbReference>
<dbReference type="CDD" id="cd00685">
    <property type="entry name" value="Trans_IPPS_HT"/>
    <property type="match status" value="1"/>
</dbReference>
<dbReference type="GO" id="GO:0046872">
    <property type="term" value="F:metal ion binding"/>
    <property type="evidence" value="ECO:0007669"/>
    <property type="project" value="UniProtKB-KW"/>
</dbReference>
<dbReference type="SUPFAM" id="SSF48576">
    <property type="entry name" value="Terpenoid synthases"/>
    <property type="match status" value="1"/>
</dbReference>
<reference evidence="7" key="1">
    <citation type="submission" date="2019-08" db="EMBL/GenBank/DDBJ databases">
        <authorList>
            <person name="Kucharzyk K."/>
            <person name="Murdoch R.W."/>
            <person name="Higgins S."/>
            <person name="Loffler F."/>
        </authorList>
    </citation>
    <scope>NUCLEOTIDE SEQUENCE</scope>
</reference>
<dbReference type="SFLD" id="SFLDG01017">
    <property type="entry name" value="Polyprenyl_Transferase_Like"/>
    <property type="match status" value="1"/>
</dbReference>
<dbReference type="FunFam" id="1.10.600.10:FF:000001">
    <property type="entry name" value="Geranylgeranyl diphosphate synthase"/>
    <property type="match status" value="1"/>
</dbReference>
<dbReference type="InterPro" id="IPR008949">
    <property type="entry name" value="Isoprenoid_synthase_dom_sf"/>
</dbReference>
<dbReference type="GO" id="GO:0008299">
    <property type="term" value="P:isoprenoid biosynthetic process"/>
    <property type="evidence" value="ECO:0007669"/>
    <property type="project" value="UniProtKB-KW"/>
</dbReference>